<dbReference type="OrthoDB" id="7871698at2"/>
<evidence type="ECO:0000313" key="5">
    <source>
        <dbReference type="Proteomes" id="UP000244571"/>
    </source>
</evidence>
<reference evidence="4 5" key="1">
    <citation type="submission" date="2018-04" db="EMBL/GenBank/DDBJ databases">
        <title>Bordetella sp. HZ20 isolated from seawater.</title>
        <authorList>
            <person name="Sun C."/>
        </authorList>
    </citation>
    <scope>NUCLEOTIDE SEQUENCE [LARGE SCALE GENOMIC DNA]</scope>
    <source>
        <strain evidence="4 5">HZ20</strain>
    </source>
</reference>
<feature type="transmembrane region" description="Helical" evidence="2">
    <location>
        <begin position="148"/>
        <end position="166"/>
    </location>
</feature>
<evidence type="ECO:0000259" key="3">
    <source>
        <dbReference type="Pfam" id="PF07331"/>
    </source>
</evidence>
<sequence length="179" mass="19563">MDNKDWLKRMDWWHVIVILVISAAICLYLVDSINASSRVGNLVLILPASILGLGLCLLTLAGIVREAIRGPSEDVKVSTPVAGESDQRGVDSSVDSPDEHSTVFERARPLVMLALFAVYVLMIPYLGMDGSSALFLAAALIVNGERRLIFILGYSIIFAAVATYIFKSILPYPLHTLFI</sequence>
<dbReference type="AlphaFoldDB" id="A0A2R4XNJ7"/>
<name>A0A2R4XNJ7_9BURK</name>
<organism evidence="4 5">
    <name type="scientific">Orrella marina</name>
    <dbReference type="NCBI Taxonomy" id="2163011"/>
    <lineage>
        <taxon>Bacteria</taxon>
        <taxon>Pseudomonadati</taxon>
        <taxon>Pseudomonadota</taxon>
        <taxon>Betaproteobacteria</taxon>
        <taxon>Burkholderiales</taxon>
        <taxon>Alcaligenaceae</taxon>
        <taxon>Orrella</taxon>
    </lineage>
</organism>
<evidence type="ECO:0000256" key="2">
    <source>
        <dbReference type="SAM" id="Phobius"/>
    </source>
</evidence>
<dbReference type="Pfam" id="PF07331">
    <property type="entry name" value="TctB"/>
    <property type="match status" value="1"/>
</dbReference>
<proteinExistence type="predicted"/>
<dbReference type="InterPro" id="IPR009936">
    <property type="entry name" value="DUF1468"/>
</dbReference>
<feature type="domain" description="DUF1468" evidence="3">
    <location>
        <begin position="16"/>
        <end position="174"/>
    </location>
</feature>
<keyword evidence="5" id="KW-1185">Reference proteome</keyword>
<accession>A0A2R4XNJ7</accession>
<dbReference type="Proteomes" id="UP000244571">
    <property type="component" value="Chromosome"/>
</dbReference>
<feature type="region of interest" description="Disordered" evidence="1">
    <location>
        <begin position="75"/>
        <end position="97"/>
    </location>
</feature>
<dbReference type="EMBL" id="CP028901">
    <property type="protein sequence ID" value="AWB35376.1"/>
    <property type="molecule type" value="Genomic_DNA"/>
</dbReference>
<gene>
    <name evidence="4" type="ORF">DBV39_18345</name>
</gene>
<evidence type="ECO:0000256" key="1">
    <source>
        <dbReference type="SAM" id="MobiDB-lite"/>
    </source>
</evidence>
<dbReference type="RefSeq" id="WP_108622832.1">
    <property type="nucleotide sequence ID" value="NZ_CP028901.1"/>
</dbReference>
<keyword evidence="2" id="KW-0472">Membrane</keyword>
<dbReference type="KEGG" id="boz:DBV39_18345"/>
<evidence type="ECO:0000313" key="4">
    <source>
        <dbReference type="EMBL" id="AWB35376.1"/>
    </source>
</evidence>
<feature type="transmembrane region" description="Helical" evidence="2">
    <location>
        <begin position="12"/>
        <end position="30"/>
    </location>
</feature>
<keyword evidence="2" id="KW-1133">Transmembrane helix</keyword>
<feature type="transmembrane region" description="Helical" evidence="2">
    <location>
        <begin position="42"/>
        <end position="64"/>
    </location>
</feature>
<keyword evidence="2" id="KW-0812">Transmembrane</keyword>
<protein>
    <recommendedName>
        <fullName evidence="3">DUF1468 domain-containing protein</fullName>
    </recommendedName>
</protein>